<sequence>MLFFLLFLLIYSSSSNVFYVDDVSKQSLPFILDLQQAQLFQNQILILLGLEKPVKGINSSDKIVSTFMSSLYKVTESSEDPIFMFDSHKLEEEIYASDTIMGFVPHNVTILTVNGVSVTEITFIIEKDQSLEIFAGTFYLVLEGDLMQIEDVAMHYTHQGLHYCTRRSLKGDFDEEVNFASFNGTNLFTEWLENVNGTYKITLELLDYETSEKDLSNIHFFGVGFFFSDGPVNSRPKRNVNLENQPDLSRRPEAESGFIPMTSSLGKKPGRCVLKSLFVDFKDLGWDNWVIAPSGYQADFCEGDCNFPLYEDLFPSNHAIVQSLIHLVDDKSTEMAKCAATEMREQSILFMNNQDNIVMKKYQNMRVNRCGCR</sequence>
<comment type="subcellular location">
    <subcellularLocation>
        <location evidence="1">Secreted</location>
    </subcellularLocation>
</comment>
<gene>
    <name evidence="11" type="ORF">BXYJ_LOCUS11913</name>
</gene>
<evidence type="ECO:0000256" key="8">
    <source>
        <dbReference type="RuleBase" id="RU000354"/>
    </source>
</evidence>
<dbReference type="EMBL" id="CAJFCV020000005">
    <property type="protein sequence ID" value="CAG9123293.1"/>
    <property type="molecule type" value="Genomic_DNA"/>
</dbReference>
<dbReference type="InterPro" id="IPR001839">
    <property type="entry name" value="TGF-b_C"/>
</dbReference>
<dbReference type="EMBL" id="CAJFDI010000005">
    <property type="protein sequence ID" value="CAD5231817.1"/>
    <property type="molecule type" value="Genomic_DNA"/>
</dbReference>
<dbReference type="InterPro" id="IPR029034">
    <property type="entry name" value="Cystine-knot_cytokine"/>
</dbReference>
<name>A0A7I8X6C3_BURXY</name>
<evidence type="ECO:0000256" key="4">
    <source>
        <dbReference type="ARBA" id="ARBA00022729"/>
    </source>
</evidence>
<dbReference type="PROSITE" id="PS51362">
    <property type="entry name" value="TGF_BETA_2"/>
    <property type="match status" value="1"/>
</dbReference>
<evidence type="ECO:0000256" key="5">
    <source>
        <dbReference type="ARBA" id="ARBA00023030"/>
    </source>
</evidence>
<evidence type="ECO:0000313" key="11">
    <source>
        <dbReference type="EMBL" id="CAD5231817.1"/>
    </source>
</evidence>
<dbReference type="OrthoDB" id="5987191at2759"/>
<accession>A0A7I8X6C3</accession>
<dbReference type="InterPro" id="IPR017948">
    <property type="entry name" value="TGFb_CS"/>
</dbReference>
<evidence type="ECO:0000313" key="12">
    <source>
        <dbReference type="Proteomes" id="UP000659654"/>
    </source>
</evidence>
<evidence type="ECO:0000256" key="7">
    <source>
        <dbReference type="ARBA" id="ARBA00023180"/>
    </source>
</evidence>
<comment type="similarity">
    <text evidence="2 8">Belongs to the TGF-beta family.</text>
</comment>
<dbReference type="Proteomes" id="UP000659654">
    <property type="component" value="Unassembled WGS sequence"/>
</dbReference>
<organism evidence="11 12">
    <name type="scientific">Bursaphelenchus xylophilus</name>
    <name type="common">Pinewood nematode worm</name>
    <name type="synonym">Aphelenchoides xylophilus</name>
    <dbReference type="NCBI Taxonomy" id="6326"/>
    <lineage>
        <taxon>Eukaryota</taxon>
        <taxon>Metazoa</taxon>
        <taxon>Ecdysozoa</taxon>
        <taxon>Nematoda</taxon>
        <taxon>Chromadorea</taxon>
        <taxon>Rhabditida</taxon>
        <taxon>Tylenchina</taxon>
        <taxon>Tylenchomorpha</taxon>
        <taxon>Aphelenchoidea</taxon>
        <taxon>Aphelenchoididae</taxon>
        <taxon>Bursaphelenchus</taxon>
    </lineage>
</organism>
<dbReference type="GO" id="GO:0008083">
    <property type="term" value="F:growth factor activity"/>
    <property type="evidence" value="ECO:0007669"/>
    <property type="project" value="UniProtKB-KW"/>
</dbReference>
<dbReference type="CDD" id="cd13761">
    <property type="entry name" value="TGF_beta_BMP5_like"/>
    <property type="match status" value="1"/>
</dbReference>
<dbReference type="AlphaFoldDB" id="A0A7I8X6C3"/>
<keyword evidence="3" id="KW-0964">Secreted</keyword>
<keyword evidence="5 8" id="KW-0339">Growth factor</keyword>
<dbReference type="Pfam" id="PF00019">
    <property type="entry name" value="TGF_beta"/>
    <property type="match status" value="1"/>
</dbReference>
<evidence type="ECO:0000256" key="2">
    <source>
        <dbReference type="ARBA" id="ARBA00006656"/>
    </source>
</evidence>
<feature type="signal peptide" evidence="9">
    <location>
        <begin position="1"/>
        <end position="15"/>
    </location>
</feature>
<comment type="caution">
    <text evidence="11">The sequence shown here is derived from an EMBL/GenBank/DDBJ whole genome shotgun (WGS) entry which is preliminary data.</text>
</comment>
<dbReference type="FunFam" id="2.10.90.10:FF:000001">
    <property type="entry name" value="Bone morphogenetic protein 4"/>
    <property type="match status" value="1"/>
</dbReference>
<dbReference type="InterPro" id="IPR015615">
    <property type="entry name" value="TGF-beta-rel"/>
</dbReference>
<dbReference type="GO" id="GO:0005125">
    <property type="term" value="F:cytokine activity"/>
    <property type="evidence" value="ECO:0007669"/>
    <property type="project" value="TreeGrafter"/>
</dbReference>
<dbReference type="PANTHER" id="PTHR11848:SF310">
    <property type="entry name" value="PROTEIN 60A-RELATED"/>
    <property type="match status" value="1"/>
</dbReference>
<keyword evidence="6" id="KW-1015">Disulfide bond</keyword>
<dbReference type="GO" id="GO:0005615">
    <property type="term" value="C:extracellular space"/>
    <property type="evidence" value="ECO:0007669"/>
    <property type="project" value="TreeGrafter"/>
</dbReference>
<keyword evidence="7" id="KW-0325">Glycoprotein</keyword>
<dbReference type="SUPFAM" id="SSF57501">
    <property type="entry name" value="Cystine-knot cytokines"/>
    <property type="match status" value="1"/>
</dbReference>
<evidence type="ECO:0000259" key="10">
    <source>
        <dbReference type="PROSITE" id="PS51362"/>
    </source>
</evidence>
<feature type="chain" id="PRO_5035412536" evidence="9">
    <location>
        <begin position="16"/>
        <end position="373"/>
    </location>
</feature>
<keyword evidence="4 9" id="KW-0732">Signal</keyword>
<dbReference type="SMART" id="SM00204">
    <property type="entry name" value="TGFB"/>
    <property type="match status" value="1"/>
</dbReference>
<reference evidence="11" key="1">
    <citation type="submission" date="2020-09" db="EMBL/GenBank/DDBJ databases">
        <authorList>
            <person name="Kikuchi T."/>
        </authorList>
    </citation>
    <scope>NUCLEOTIDE SEQUENCE</scope>
    <source>
        <strain evidence="11">Ka4C1</strain>
    </source>
</reference>
<evidence type="ECO:0000256" key="9">
    <source>
        <dbReference type="SAM" id="SignalP"/>
    </source>
</evidence>
<dbReference type="PROSITE" id="PS00250">
    <property type="entry name" value="TGF_BETA_1"/>
    <property type="match status" value="1"/>
</dbReference>
<feature type="domain" description="TGF-beta family profile" evidence="10">
    <location>
        <begin position="235"/>
        <end position="373"/>
    </location>
</feature>
<dbReference type="Proteomes" id="UP000582659">
    <property type="component" value="Unassembled WGS sequence"/>
</dbReference>
<evidence type="ECO:0000256" key="3">
    <source>
        <dbReference type="ARBA" id="ARBA00022525"/>
    </source>
</evidence>
<keyword evidence="12" id="KW-1185">Reference proteome</keyword>
<evidence type="ECO:0000256" key="6">
    <source>
        <dbReference type="ARBA" id="ARBA00023157"/>
    </source>
</evidence>
<dbReference type="Gene3D" id="2.10.90.10">
    <property type="entry name" value="Cystine-knot cytokines"/>
    <property type="match status" value="1"/>
</dbReference>
<protein>
    <submittedName>
        <fullName evidence="11">(pine wood nematode) hypothetical protein</fullName>
    </submittedName>
</protein>
<dbReference type="PANTHER" id="PTHR11848">
    <property type="entry name" value="TGF-BETA FAMILY"/>
    <property type="match status" value="1"/>
</dbReference>
<evidence type="ECO:0000256" key="1">
    <source>
        <dbReference type="ARBA" id="ARBA00004613"/>
    </source>
</evidence>
<proteinExistence type="inferred from homology"/>